<keyword evidence="2" id="KW-1185">Reference proteome</keyword>
<reference evidence="1 2" key="1">
    <citation type="submission" date="2014-03" db="EMBL/GenBank/DDBJ databases">
        <title>Genome of Haematobacter massiliensis CCUG 47968.</title>
        <authorList>
            <person name="Wang D."/>
            <person name="Wang G."/>
        </authorList>
    </citation>
    <scope>NUCLEOTIDE SEQUENCE [LARGE SCALE GENOMIC DNA]</scope>
    <source>
        <strain evidence="1 2">CCUG 47968</strain>
    </source>
</reference>
<dbReference type="STRING" id="195105.CN97_05570"/>
<dbReference type="Proteomes" id="UP000028826">
    <property type="component" value="Unassembled WGS sequence"/>
</dbReference>
<sequence>MAFAENIMRGWNAPLPAILSSAILMLPMLALIVIARAAAGMNVAVLSAWNMLLQLFGNFWIAGRRSRKH</sequence>
<protein>
    <submittedName>
        <fullName evidence="1">Uncharacterized protein</fullName>
    </submittedName>
</protein>
<dbReference type="RefSeq" id="WP_035705960.1">
    <property type="nucleotide sequence ID" value="NZ_CAMIFG010000168.1"/>
</dbReference>
<dbReference type="EMBL" id="JGYG01000001">
    <property type="protein sequence ID" value="KFI32230.1"/>
    <property type="molecule type" value="Genomic_DNA"/>
</dbReference>
<evidence type="ECO:0000313" key="1">
    <source>
        <dbReference type="EMBL" id="KFI32230.1"/>
    </source>
</evidence>
<proteinExistence type="predicted"/>
<evidence type="ECO:0000313" key="2">
    <source>
        <dbReference type="Proteomes" id="UP000028826"/>
    </source>
</evidence>
<gene>
    <name evidence="1" type="ORF">CN97_05570</name>
</gene>
<name>A0A086YD80_9RHOB</name>
<dbReference type="AlphaFoldDB" id="A0A086YD80"/>
<organism evidence="1 2">
    <name type="scientific">Haematobacter massiliensis</name>
    <dbReference type="NCBI Taxonomy" id="195105"/>
    <lineage>
        <taxon>Bacteria</taxon>
        <taxon>Pseudomonadati</taxon>
        <taxon>Pseudomonadota</taxon>
        <taxon>Alphaproteobacteria</taxon>
        <taxon>Rhodobacterales</taxon>
        <taxon>Paracoccaceae</taxon>
        <taxon>Haematobacter</taxon>
    </lineage>
</organism>
<accession>A0A086YD80</accession>
<comment type="caution">
    <text evidence="1">The sequence shown here is derived from an EMBL/GenBank/DDBJ whole genome shotgun (WGS) entry which is preliminary data.</text>
</comment>